<dbReference type="RefSeq" id="WP_229432636.1">
    <property type="nucleotide sequence ID" value="NZ_JAJHPV010000013.1"/>
</dbReference>
<proteinExistence type="predicted"/>
<accession>A0ABS8IVK6</accession>
<comment type="caution">
    <text evidence="3">The sequence shown here is derived from an EMBL/GenBank/DDBJ whole genome shotgun (WGS) entry which is preliminary data.</text>
</comment>
<evidence type="ECO:0000313" key="3">
    <source>
        <dbReference type="EMBL" id="MCC6071743.1"/>
    </source>
</evidence>
<name>A0ABS8IVK6_9BURK</name>
<dbReference type="SUPFAM" id="SSF89260">
    <property type="entry name" value="Collagen-binding domain"/>
    <property type="match status" value="1"/>
</dbReference>
<feature type="domain" description="Ice-binding protein C-terminal" evidence="2">
    <location>
        <begin position="149"/>
        <end position="173"/>
    </location>
</feature>
<evidence type="ECO:0000259" key="2">
    <source>
        <dbReference type="Pfam" id="PF07589"/>
    </source>
</evidence>
<feature type="signal peptide" evidence="1">
    <location>
        <begin position="1"/>
        <end position="24"/>
    </location>
</feature>
<dbReference type="InterPro" id="IPR013424">
    <property type="entry name" value="Ice-binding_C"/>
</dbReference>
<keyword evidence="1" id="KW-0732">Signal</keyword>
<evidence type="ECO:0000313" key="4">
    <source>
        <dbReference type="Proteomes" id="UP001198701"/>
    </source>
</evidence>
<dbReference type="Proteomes" id="UP001198701">
    <property type="component" value="Unassembled WGS sequence"/>
</dbReference>
<reference evidence="3 4" key="1">
    <citation type="submission" date="2021-11" db="EMBL/GenBank/DDBJ databases">
        <authorList>
            <person name="Huq M.A."/>
        </authorList>
    </citation>
    <scope>NUCLEOTIDE SEQUENCE [LARGE SCALE GENOMIC DNA]</scope>
    <source>
        <strain evidence="3 4">MAHUQ-52</strain>
    </source>
</reference>
<dbReference type="Gene3D" id="2.60.120.380">
    <property type="match status" value="1"/>
</dbReference>
<evidence type="ECO:0000256" key="1">
    <source>
        <dbReference type="SAM" id="SignalP"/>
    </source>
</evidence>
<feature type="chain" id="PRO_5046033464" evidence="1">
    <location>
        <begin position="25"/>
        <end position="178"/>
    </location>
</feature>
<dbReference type="NCBIfam" id="TIGR02595">
    <property type="entry name" value="PEP_CTERM"/>
    <property type="match status" value="1"/>
</dbReference>
<dbReference type="NCBIfam" id="NF038126">
    <property type="entry name" value="PEP_CTERM_FxDxF"/>
    <property type="match status" value="1"/>
</dbReference>
<gene>
    <name evidence="3" type="ORF">LMJ30_12305</name>
</gene>
<dbReference type="EMBL" id="JAJHPV010000013">
    <property type="protein sequence ID" value="MCC6071743.1"/>
    <property type="molecule type" value="Genomic_DNA"/>
</dbReference>
<protein>
    <submittedName>
        <fullName evidence="3">FxDxF family PEP-CTERM protein</fullName>
    </submittedName>
</protein>
<organism evidence="3 4">
    <name type="scientific">Massilia agrisoli</name>
    <dbReference type="NCBI Taxonomy" id="2892444"/>
    <lineage>
        <taxon>Bacteria</taxon>
        <taxon>Pseudomonadati</taxon>
        <taxon>Pseudomonadota</taxon>
        <taxon>Betaproteobacteria</taxon>
        <taxon>Burkholderiales</taxon>
        <taxon>Oxalobacteraceae</taxon>
        <taxon>Telluria group</taxon>
        <taxon>Massilia</taxon>
    </lineage>
</organism>
<sequence length="178" mass="18366">MKMKSLVSAIVLASAGLVSHSALAEDISNPLQTITLEDNSGFFGALFTGSNAGATFADRWSFTTTAAGDLTADLVSLSGNANNGLDITGFSLFDASGMVLGGTQLSTGLADQWSLNYDNLAAGTYYVQVSGGVMSNAAGKYYADIALAPVPEPETYGMMLAGLGLVGFMARRRKKAQA</sequence>
<keyword evidence="4" id="KW-1185">Reference proteome</keyword>
<dbReference type="Pfam" id="PF07589">
    <property type="entry name" value="PEP-CTERM"/>
    <property type="match status" value="1"/>
</dbReference>